<keyword evidence="3" id="KW-1185">Reference proteome</keyword>
<keyword evidence="1" id="KW-1133">Transmembrane helix</keyword>
<evidence type="ECO:0000313" key="2">
    <source>
        <dbReference type="EMBL" id="KAE8155460.1"/>
    </source>
</evidence>
<keyword evidence="1" id="KW-0812">Transmembrane</keyword>
<proteinExistence type="predicted"/>
<organism evidence="2 3">
    <name type="scientific">Aspergillus tamarii</name>
    <dbReference type="NCBI Taxonomy" id="41984"/>
    <lineage>
        <taxon>Eukaryota</taxon>
        <taxon>Fungi</taxon>
        <taxon>Dikarya</taxon>
        <taxon>Ascomycota</taxon>
        <taxon>Pezizomycotina</taxon>
        <taxon>Eurotiomycetes</taxon>
        <taxon>Eurotiomycetidae</taxon>
        <taxon>Eurotiales</taxon>
        <taxon>Aspergillaceae</taxon>
        <taxon>Aspergillus</taxon>
        <taxon>Aspergillus subgen. Circumdati</taxon>
    </lineage>
</organism>
<feature type="transmembrane region" description="Helical" evidence="1">
    <location>
        <begin position="46"/>
        <end position="65"/>
    </location>
</feature>
<protein>
    <submittedName>
        <fullName evidence="2">Uncharacterized protein</fullName>
    </submittedName>
</protein>
<dbReference type="Proteomes" id="UP000326950">
    <property type="component" value="Unassembled WGS sequence"/>
</dbReference>
<evidence type="ECO:0000313" key="3">
    <source>
        <dbReference type="Proteomes" id="UP000326950"/>
    </source>
</evidence>
<gene>
    <name evidence="2" type="ORF">BDV40DRAFT_283693</name>
</gene>
<keyword evidence="1" id="KW-0472">Membrane</keyword>
<name>A0A5N6UA42_ASPTM</name>
<sequence length="121" mass="13910">MNELLNVKKSIELSRAIWAGQGHICSCSYGFIPGLSQGLYTPSSLFFFYFLLLSFSSTTIPLTLYGRRPFLSHRLPQHQPLRTRLITGTRLAHAFARQKVYPWEESEIPLRWNNTTSSAFQ</sequence>
<reference evidence="2 3" key="1">
    <citation type="submission" date="2019-04" db="EMBL/GenBank/DDBJ databases">
        <title>Friends and foes A comparative genomics study of 23 Aspergillus species from section Flavi.</title>
        <authorList>
            <consortium name="DOE Joint Genome Institute"/>
            <person name="Kjaerbolling I."/>
            <person name="Vesth T."/>
            <person name="Frisvad J.C."/>
            <person name="Nybo J.L."/>
            <person name="Theobald S."/>
            <person name="Kildgaard S."/>
            <person name="Isbrandt T."/>
            <person name="Kuo A."/>
            <person name="Sato A."/>
            <person name="Lyhne E.K."/>
            <person name="Kogle M.E."/>
            <person name="Wiebenga A."/>
            <person name="Kun R.S."/>
            <person name="Lubbers R.J."/>
            <person name="Makela M.R."/>
            <person name="Barry K."/>
            <person name="Chovatia M."/>
            <person name="Clum A."/>
            <person name="Daum C."/>
            <person name="Haridas S."/>
            <person name="He G."/>
            <person name="LaButti K."/>
            <person name="Lipzen A."/>
            <person name="Mondo S."/>
            <person name="Riley R."/>
            <person name="Salamov A."/>
            <person name="Simmons B.A."/>
            <person name="Magnuson J.K."/>
            <person name="Henrissat B."/>
            <person name="Mortensen U.H."/>
            <person name="Larsen T.O."/>
            <person name="Devries R.P."/>
            <person name="Grigoriev I.V."/>
            <person name="Machida M."/>
            <person name="Baker S.E."/>
            <person name="Andersen M.R."/>
        </authorList>
    </citation>
    <scope>NUCLEOTIDE SEQUENCE [LARGE SCALE GENOMIC DNA]</scope>
    <source>
        <strain evidence="2 3">CBS 117626</strain>
    </source>
</reference>
<evidence type="ECO:0000256" key="1">
    <source>
        <dbReference type="SAM" id="Phobius"/>
    </source>
</evidence>
<dbReference type="AlphaFoldDB" id="A0A5N6UA42"/>
<dbReference type="EMBL" id="ML738857">
    <property type="protein sequence ID" value="KAE8155460.1"/>
    <property type="molecule type" value="Genomic_DNA"/>
</dbReference>
<accession>A0A5N6UA42</accession>